<protein>
    <submittedName>
        <fullName evidence="2">Pentatricopeptide repeat-containing protein</fullName>
    </submittedName>
</protein>
<dbReference type="Proteomes" id="UP000265520">
    <property type="component" value="Unassembled WGS sequence"/>
</dbReference>
<evidence type="ECO:0000313" key="2">
    <source>
        <dbReference type="EMBL" id="MCI28343.1"/>
    </source>
</evidence>
<reference evidence="2 3" key="1">
    <citation type="journal article" date="2018" name="Front. Plant Sci.">
        <title>Red Clover (Trifolium pratense) and Zigzag Clover (T. medium) - A Picture of Genomic Similarities and Differences.</title>
        <authorList>
            <person name="Dluhosova J."/>
            <person name="Istvanek J."/>
            <person name="Nedelnik J."/>
            <person name="Repkova J."/>
        </authorList>
    </citation>
    <scope>NUCLEOTIDE SEQUENCE [LARGE SCALE GENOMIC DNA]</scope>
    <source>
        <strain evidence="3">cv. 10/8</strain>
        <tissue evidence="2">Leaf</tissue>
    </source>
</reference>
<accession>A0A392QVF4</accession>
<evidence type="ECO:0000259" key="1">
    <source>
        <dbReference type="Pfam" id="PF13966"/>
    </source>
</evidence>
<dbReference type="AlphaFoldDB" id="A0A392QVF4"/>
<proteinExistence type="predicted"/>
<feature type="domain" description="Reverse transcriptase zinc-binding" evidence="1">
    <location>
        <begin position="4"/>
        <end position="42"/>
    </location>
</feature>
<organism evidence="2 3">
    <name type="scientific">Trifolium medium</name>
    <dbReference type="NCBI Taxonomy" id="97028"/>
    <lineage>
        <taxon>Eukaryota</taxon>
        <taxon>Viridiplantae</taxon>
        <taxon>Streptophyta</taxon>
        <taxon>Embryophyta</taxon>
        <taxon>Tracheophyta</taxon>
        <taxon>Spermatophyta</taxon>
        <taxon>Magnoliopsida</taxon>
        <taxon>eudicotyledons</taxon>
        <taxon>Gunneridae</taxon>
        <taxon>Pentapetalae</taxon>
        <taxon>rosids</taxon>
        <taxon>fabids</taxon>
        <taxon>Fabales</taxon>
        <taxon>Fabaceae</taxon>
        <taxon>Papilionoideae</taxon>
        <taxon>50 kb inversion clade</taxon>
        <taxon>NPAAA clade</taxon>
        <taxon>Hologalegina</taxon>
        <taxon>IRL clade</taxon>
        <taxon>Trifolieae</taxon>
        <taxon>Trifolium</taxon>
    </lineage>
</organism>
<feature type="non-terminal residue" evidence="2">
    <location>
        <position position="135"/>
    </location>
</feature>
<sequence length="135" mass="15712">MARTEQGKWKRLWKVHAPPKAKHLIWRICKDCLPTRIRLQQSRNAWQAAGLESIILPHLQRFNTIRDCILNICSETDRNTAGKAAMLMWILWNNRNNAVWNQSKETGQQLGVKAMCFWSEWEAVQTARGSSNQPE</sequence>
<evidence type="ECO:0000313" key="3">
    <source>
        <dbReference type="Proteomes" id="UP000265520"/>
    </source>
</evidence>
<dbReference type="InterPro" id="IPR026960">
    <property type="entry name" value="RVT-Znf"/>
</dbReference>
<dbReference type="EMBL" id="LXQA010165124">
    <property type="protein sequence ID" value="MCI28343.1"/>
    <property type="molecule type" value="Genomic_DNA"/>
</dbReference>
<name>A0A392QVF4_9FABA</name>
<dbReference type="Pfam" id="PF13966">
    <property type="entry name" value="zf-RVT"/>
    <property type="match status" value="1"/>
</dbReference>
<comment type="caution">
    <text evidence="2">The sequence shown here is derived from an EMBL/GenBank/DDBJ whole genome shotgun (WGS) entry which is preliminary data.</text>
</comment>
<keyword evidence="3" id="KW-1185">Reference proteome</keyword>